<dbReference type="InterPro" id="IPR020823">
    <property type="entry name" value="Cell_div_FtsA"/>
</dbReference>
<keyword evidence="1 5" id="KW-1003">Cell membrane</keyword>
<feature type="compositionally biased region" description="Basic and acidic residues" evidence="7">
    <location>
        <begin position="440"/>
        <end position="454"/>
    </location>
</feature>
<dbReference type="Pfam" id="PF14450">
    <property type="entry name" value="FtsA"/>
    <property type="match status" value="1"/>
</dbReference>
<dbReference type="AlphaFoldDB" id="A0AAU7UAW7"/>
<evidence type="ECO:0000259" key="8">
    <source>
        <dbReference type="SMART" id="SM00842"/>
    </source>
</evidence>
<dbReference type="PANTHER" id="PTHR32432:SF4">
    <property type="entry name" value="CELL DIVISION PROTEIN FTSA"/>
    <property type="match status" value="1"/>
</dbReference>
<dbReference type="NCBIfam" id="TIGR01174">
    <property type="entry name" value="ftsA"/>
    <property type="match status" value="1"/>
</dbReference>
<comment type="similarity">
    <text evidence="5 6">Belongs to the FtsA/MreB family.</text>
</comment>
<dbReference type="KEGG" id="dsc:ABOD76_19235"/>
<protein>
    <recommendedName>
        <fullName evidence="5 6">Cell division protein FtsA</fullName>
    </recommendedName>
</protein>
<evidence type="ECO:0000256" key="5">
    <source>
        <dbReference type="HAMAP-Rule" id="MF_02033"/>
    </source>
</evidence>
<comment type="subcellular location">
    <subcellularLocation>
        <location evidence="5">Cell membrane</location>
        <topology evidence="5">Peripheral membrane protein</topology>
        <orientation evidence="5">Cytoplasmic side</orientation>
    </subcellularLocation>
    <text evidence="5">Localizes to the Z ring in an FtsZ-dependent manner. Targeted to the membrane through a conserved C-terminal amphipathic helix.</text>
</comment>
<feature type="region of interest" description="Disordered" evidence="7">
    <location>
        <begin position="430"/>
        <end position="454"/>
    </location>
</feature>
<dbReference type="CDD" id="cd24048">
    <property type="entry name" value="ASKHA_NBD_FtsA"/>
    <property type="match status" value="1"/>
</dbReference>
<comment type="subunit">
    <text evidence="5">Self-interacts. Interacts with FtsZ.</text>
</comment>
<accession>A0AAU7UAW7</accession>
<dbReference type="HAMAP" id="MF_02033">
    <property type="entry name" value="FtsA"/>
    <property type="match status" value="1"/>
</dbReference>
<keyword evidence="2 5" id="KW-0132">Cell division</keyword>
<dbReference type="SUPFAM" id="SSF53067">
    <property type="entry name" value="Actin-like ATPase domain"/>
    <property type="match status" value="2"/>
</dbReference>
<name>A0AAU7UAW7_9DEIO</name>
<evidence type="ECO:0000256" key="7">
    <source>
        <dbReference type="SAM" id="MobiDB-lite"/>
    </source>
</evidence>
<comment type="function">
    <text evidence="5 6">Cell division protein that is involved in the assembly of the Z ring. May serve as a membrane anchor for the Z ring.</text>
</comment>
<dbReference type="PIRSF" id="PIRSF003101">
    <property type="entry name" value="FtsA"/>
    <property type="match status" value="1"/>
</dbReference>
<gene>
    <name evidence="5 9" type="primary">ftsA</name>
    <name evidence="9" type="ORF">ABOD76_19235</name>
</gene>
<dbReference type="Pfam" id="PF02491">
    <property type="entry name" value="SHS2_FTSA"/>
    <property type="match status" value="1"/>
</dbReference>
<keyword evidence="4 5" id="KW-0131">Cell cycle</keyword>
<evidence type="ECO:0000313" key="9">
    <source>
        <dbReference type="EMBL" id="XBV85538.1"/>
    </source>
</evidence>
<feature type="domain" description="SHS2" evidence="8">
    <location>
        <begin position="7"/>
        <end position="194"/>
    </location>
</feature>
<feature type="region of interest" description="Disordered" evidence="7">
    <location>
        <begin position="396"/>
        <end position="415"/>
    </location>
</feature>
<dbReference type="GO" id="GO:0009898">
    <property type="term" value="C:cytoplasmic side of plasma membrane"/>
    <property type="evidence" value="ECO:0007669"/>
    <property type="project" value="UniProtKB-UniRule"/>
</dbReference>
<keyword evidence="3 5" id="KW-0472">Membrane</keyword>
<dbReference type="GO" id="GO:0043093">
    <property type="term" value="P:FtsZ-dependent cytokinesis"/>
    <property type="evidence" value="ECO:0007669"/>
    <property type="project" value="UniProtKB-UniRule"/>
</dbReference>
<dbReference type="SMART" id="SM00842">
    <property type="entry name" value="FtsA"/>
    <property type="match status" value="1"/>
</dbReference>
<dbReference type="EMBL" id="CP158299">
    <property type="protein sequence ID" value="XBV85538.1"/>
    <property type="molecule type" value="Genomic_DNA"/>
</dbReference>
<evidence type="ECO:0000256" key="2">
    <source>
        <dbReference type="ARBA" id="ARBA00022618"/>
    </source>
</evidence>
<dbReference type="GO" id="GO:0032153">
    <property type="term" value="C:cell division site"/>
    <property type="evidence" value="ECO:0007669"/>
    <property type="project" value="UniProtKB-UniRule"/>
</dbReference>
<dbReference type="Gene3D" id="3.30.420.40">
    <property type="match status" value="2"/>
</dbReference>
<dbReference type="InterPro" id="IPR050696">
    <property type="entry name" value="FtsA/MreB"/>
</dbReference>
<dbReference type="PANTHER" id="PTHR32432">
    <property type="entry name" value="CELL DIVISION PROTEIN FTSA-RELATED"/>
    <property type="match status" value="1"/>
</dbReference>
<evidence type="ECO:0000256" key="3">
    <source>
        <dbReference type="ARBA" id="ARBA00023136"/>
    </source>
</evidence>
<evidence type="ECO:0000256" key="4">
    <source>
        <dbReference type="ARBA" id="ARBA00023306"/>
    </source>
</evidence>
<dbReference type="InterPro" id="IPR003494">
    <property type="entry name" value="SHS2_FtsA"/>
</dbReference>
<evidence type="ECO:0000256" key="1">
    <source>
        <dbReference type="ARBA" id="ARBA00022475"/>
    </source>
</evidence>
<dbReference type="RefSeq" id="WP_350243575.1">
    <property type="nucleotide sequence ID" value="NZ_CP158299.1"/>
</dbReference>
<reference evidence="9" key="1">
    <citation type="submission" date="2024-06" db="EMBL/GenBank/DDBJ databases">
        <title>Draft Genome Sequence of Deinococcus sonorensis Type Strain KR-87, a Biofilm Producing Representative of the Genus Deinococcus.</title>
        <authorList>
            <person name="Boren L.S."/>
            <person name="Grosso R.A."/>
            <person name="Hugenberg-Cox A.N."/>
            <person name="Hill J.T.E."/>
            <person name="Albert C.M."/>
            <person name="Tuohy J.M."/>
        </authorList>
    </citation>
    <scope>NUCLEOTIDE SEQUENCE</scope>
    <source>
        <strain evidence="9">KR-87</strain>
    </source>
</reference>
<dbReference type="InterPro" id="IPR043129">
    <property type="entry name" value="ATPase_NBD"/>
</dbReference>
<evidence type="ECO:0000256" key="6">
    <source>
        <dbReference type="PIRNR" id="PIRNR003101"/>
    </source>
</evidence>
<organism evidence="9">
    <name type="scientific">Deinococcus sonorensis KR-87</name>
    <dbReference type="NCBI Taxonomy" id="694439"/>
    <lineage>
        <taxon>Bacteria</taxon>
        <taxon>Thermotogati</taxon>
        <taxon>Deinococcota</taxon>
        <taxon>Deinococci</taxon>
        <taxon>Deinococcales</taxon>
        <taxon>Deinococcaceae</taxon>
        <taxon>Deinococcus</taxon>
    </lineage>
</organism>
<proteinExistence type="inferred from homology"/>
<sequence>MKDNMITVGLDIGTTKITTVIGEIAPDGSVDIIGEGTVPSEGIKRGAVVNLERTIQAIKSSVAAAERVSGVRVDNAYVSVAGNHARALTSHGLAAIRRSQEIGTADVERAIENARAVPLDPNLEVIHALPQEYVVDGQEGIKSPVGMHGVRLEVDVHIVAGAAGPLANLRRCVQEAGLQVRGLVLESLASGLATLDHAEQDQTVVVIDMGGGTTDIGVFKRGNLSHSACIPIGGDHVTTDLAQILKIPMEEAENVKRKYGAALPELADPDLTLEITNAAGSTHAISAFELSRIIKPRIAEIYGLVRDEIDRVLGPVELIAGGVVLTGGGSLLRGVAELARERFRLPVRVGRPRGVGGLTDIVAGPVHAAAVGLVLYGGQQRLGVGSAVSAVPASVPVPQPAEPSSPVAAGAGMSTGRPVSMDFEPPVVTETVVVNPPAPPKKERPARPEGSKSLMDRMREFFKDWM</sequence>